<proteinExistence type="evidence at transcript level"/>
<feature type="domain" description="Ion transport" evidence="11">
    <location>
        <begin position="2"/>
        <end position="122"/>
    </location>
</feature>
<evidence type="ECO:0000256" key="2">
    <source>
        <dbReference type="ARBA" id="ARBA00022448"/>
    </source>
</evidence>
<dbReference type="Pfam" id="PF00520">
    <property type="entry name" value="Ion_trans"/>
    <property type="match status" value="1"/>
</dbReference>
<dbReference type="PANTHER" id="PTHR47143">
    <property type="entry name" value="TRANSIENT RECEPTOR POTENTIAL CATION CHANNEL PROTEIN PAINLESS"/>
    <property type="match status" value="1"/>
</dbReference>
<keyword evidence="9" id="KW-0407">Ion channel</keyword>
<gene>
    <name evidence="12" type="primary">Uaca-006</name>
</gene>
<feature type="transmembrane region" description="Helical" evidence="10">
    <location>
        <begin position="89"/>
        <end position="112"/>
    </location>
</feature>
<dbReference type="Gene3D" id="1.10.287.70">
    <property type="match status" value="1"/>
</dbReference>
<dbReference type="AlphaFoldDB" id="A0A6F9DVD8"/>
<keyword evidence="4" id="KW-0677">Repeat</keyword>
<evidence type="ECO:0000256" key="7">
    <source>
        <dbReference type="ARBA" id="ARBA00023065"/>
    </source>
</evidence>
<dbReference type="GO" id="GO:0005216">
    <property type="term" value="F:monoatomic ion channel activity"/>
    <property type="evidence" value="ECO:0007669"/>
    <property type="project" value="InterPro"/>
</dbReference>
<evidence type="ECO:0000313" key="12">
    <source>
        <dbReference type="EMBL" id="CAB3267417.1"/>
    </source>
</evidence>
<reference evidence="12" key="1">
    <citation type="submission" date="2020-04" db="EMBL/GenBank/DDBJ databases">
        <authorList>
            <person name="Neveu A P."/>
        </authorList>
    </citation>
    <scope>NUCLEOTIDE SEQUENCE</scope>
    <source>
        <tissue evidence="12">Whole embryo</tissue>
    </source>
</reference>
<organism evidence="12">
    <name type="scientific">Phallusia mammillata</name>
    <dbReference type="NCBI Taxonomy" id="59560"/>
    <lineage>
        <taxon>Eukaryota</taxon>
        <taxon>Metazoa</taxon>
        <taxon>Chordata</taxon>
        <taxon>Tunicata</taxon>
        <taxon>Ascidiacea</taxon>
        <taxon>Phlebobranchia</taxon>
        <taxon>Ascidiidae</taxon>
        <taxon>Phallusia</taxon>
    </lineage>
</organism>
<dbReference type="EMBL" id="LR791555">
    <property type="protein sequence ID" value="CAB3267417.1"/>
    <property type="molecule type" value="mRNA"/>
</dbReference>
<evidence type="ECO:0000256" key="5">
    <source>
        <dbReference type="ARBA" id="ARBA00022989"/>
    </source>
</evidence>
<keyword evidence="3 10" id="KW-0812">Transmembrane</keyword>
<keyword evidence="8 10" id="KW-0472">Membrane</keyword>
<protein>
    <submittedName>
        <fullName evidence="12">Ankyrin repeats-like</fullName>
    </submittedName>
</protein>
<accession>A0A6F9DVD8</accession>
<name>A0A6F9DVD8_9ASCI</name>
<keyword evidence="5 10" id="KW-1133">Transmembrane helix</keyword>
<evidence type="ECO:0000259" key="11">
    <source>
        <dbReference type="Pfam" id="PF00520"/>
    </source>
</evidence>
<dbReference type="InterPro" id="IPR005821">
    <property type="entry name" value="Ion_trans_dom"/>
</dbReference>
<dbReference type="GO" id="GO:1902495">
    <property type="term" value="C:transmembrane transporter complex"/>
    <property type="evidence" value="ECO:0007669"/>
    <property type="project" value="TreeGrafter"/>
</dbReference>
<evidence type="ECO:0000256" key="1">
    <source>
        <dbReference type="ARBA" id="ARBA00004141"/>
    </source>
</evidence>
<evidence type="ECO:0000256" key="3">
    <source>
        <dbReference type="ARBA" id="ARBA00022692"/>
    </source>
</evidence>
<dbReference type="InterPro" id="IPR052076">
    <property type="entry name" value="TRP_cation_channel"/>
</dbReference>
<evidence type="ECO:0000256" key="8">
    <source>
        <dbReference type="ARBA" id="ARBA00023136"/>
    </source>
</evidence>
<feature type="transmembrane region" description="Helical" evidence="10">
    <location>
        <begin position="12"/>
        <end position="31"/>
    </location>
</feature>
<keyword evidence="6" id="KW-0040">ANK repeat</keyword>
<dbReference type="PANTHER" id="PTHR47143:SF3">
    <property type="entry name" value="PWWP DOMAIN-CONTAINING PROTEIN"/>
    <property type="match status" value="1"/>
</dbReference>
<evidence type="ECO:0000256" key="9">
    <source>
        <dbReference type="ARBA" id="ARBA00023303"/>
    </source>
</evidence>
<keyword evidence="7" id="KW-0406">Ion transport</keyword>
<evidence type="ECO:0000256" key="10">
    <source>
        <dbReference type="SAM" id="Phobius"/>
    </source>
</evidence>
<comment type="subcellular location">
    <subcellularLocation>
        <location evidence="1">Membrane</location>
        <topology evidence="1">Multi-pass membrane protein</topology>
    </subcellularLocation>
</comment>
<evidence type="ECO:0000256" key="4">
    <source>
        <dbReference type="ARBA" id="ARBA00022737"/>
    </source>
</evidence>
<keyword evidence="2" id="KW-0813">Transport</keyword>
<sequence length="188" mass="21612">MFTEVLQTFTNFFVVFLLFILGFAFSFHCLLQNQYAFREWWNALIKTSLMMTGDLGFEDIFVAEAEAIETGAESHTISVSTVNYKPVSYILFVVFVIIMSIILMNLLVGLAVDDIQGVQENAELEGLAMQVKLTLDVQYSLPLFIRRLVLQEYRLSTIFPQFVPQKVDFYSLVAFGEKLEPLNHQRRS</sequence>
<evidence type="ECO:0000256" key="6">
    <source>
        <dbReference type="ARBA" id="ARBA00023043"/>
    </source>
</evidence>